<sequence length="101" mass="11452">MIEGRFETAFLKAVGKHASIKKQVRKKVDMIIENPITIGEPLKGNWQGFYSSPVKRNFIIIYLYCEVCRKKGDDTTVACSDCRDTSDKTIKFVLLGPHDKA</sequence>
<proteinExistence type="predicted"/>
<dbReference type="AlphaFoldDB" id="A0A3B1D0Y3"/>
<dbReference type="EMBL" id="UOGE01000105">
    <property type="protein sequence ID" value="VAX25285.1"/>
    <property type="molecule type" value="Genomic_DNA"/>
</dbReference>
<gene>
    <name evidence="1" type="ORF">MNBD_NITROSPINAE02-649</name>
</gene>
<protein>
    <submittedName>
        <fullName evidence="1">Uncharacterized protein</fullName>
    </submittedName>
</protein>
<dbReference type="SUPFAM" id="SSF143011">
    <property type="entry name" value="RelE-like"/>
    <property type="match status" value="1"/>
</dbReference>
<dbReference type="InterPro" id="IPR035093">
    <property type="entry name" value="RelE/ParE_toxin_dom_sf"/>
</dbReference>
<evidence type="ECO:0000313" key="1">
    <source>
        <dbReference type="EMBL" id="VAX25285.1"/>
    </source>
</evidence>
<organism evidence="1">
    <name type="scientific">hydrothermal vent metagenome</name>
    <dbReference type="NCBI Taxonomy" id="652676"/>
    <lineage>
        <taxon>unclassified sequences</taxon>
        <taxon>metagenomes</taxon>
        <taxon>ecological metagenomes</taxon>
    </lineage>
</organism>
<accession>A0A3B1D0Y3</accession>
<reference evidence="1" key="1">
    <citation type="submission" date="2018-06" db="EMBL/GenBank/DDBJ databases">
        <authorList>
            <person name="Zhirakovskaya E."/>
        </authorList>
    </citation>
    <scope>NUCLEOTIDE SEQUENCE</scope>
</reference>
<name>A0A3B1D0Y3_9ZZZZ</name>